<proteinExistence type="predicted"/>
<dbReference type="EMBL" id="QYUO01000001">
    <property type="protein sequence ID" value="RJF97664.1"/>
    <property type="molecule type" value="Genomic_DNA"/>
</dbReference>
<feature type="region of interest" description="Disordered" evidence="3">
    <location>
        <begin position="31"/>
        <end position="72"/>
    </location>
</feature>
<evidence type="ECO:0000256" key="2">
    <source>
        <dbReference type="ARBA" id="ARBA00022803"/>
    </source>
</evidence>
<dbReference type="PANTHER" id="PTHR44227">
    <property type="match status" value="1"/>
</dbReference>
<protein>
    <recommendedName>
        <fullName evidence="7">Tetratricopeptide repeat protein</fullName>
    </recommendedName>
</protein>
<dbReference type="Pfam" id="PF13432">
    <property type="entry name" value="TPR_16"/>
    <property type="match status" value="3"/>
</dbReference>
<dbReference type="OrthoDB" id="9766710at2"/>
<dbReference type="Gene3D" id="1.25.40.10">
    <property type="entry name" value="Tetratricopeptide repeat domain"/>
    <property type="match status" value="2"/>
</dbReference>
<dbReference type="InterPro" id="IPR052346">
    <property type="entry name" value="O-mannosyl-transferase_TMTC"/>
</dbReference>
<dbReference type="Proteomes" id="UP000265955">
    <property type="component" value="Unassembled WGS sequence"/>
</dbReference>
<gene>
    <name evidence="5" type="ORF">D3871_03340</name>
</gene>
<evidence type="ECO:0000256" key="4">
    <source>
        <dbReference type="SAM" id="SignalP"/>
    </source>
</evidence>
<comment type="caution">
    <text evidence="5">The sequence shown here is derived from an EMBL/GenBank/DDBJ whole genome shotgun (WGS) entry which is preliminary data.</text>
</comment>
<dbReference type="InterPro" id="IPR019734">
    <property type="entry name" value="TPR_rpt"/>
</dbReference>
<dbReference type="PROSITE" id="PS51257">
    <property type="entry name" value="PROKAR_LIPOPROTEIN"/>
    <property type="match status" value="1"/>
</dbReference>
<evidence type="ECO:0000313" key="6">
    <source>
        <dbReference type="Proteomes" id="UP000265955"/>
    </source>
</evidence>
<feature type="chain" id="PRO_5017419697" description="Tetratricopeptide repeat protein" evidence="4">
    <location>
        <begin position="26"/>
        <end position="610"/>
    </location>
</feature>
<evidence type="ECO:0008006" key="7">
    <source>
        <dbReference type="Google" id="ProtNLM"/>
    </source>
</evidence>
<keyword evidence="1" id="KW-0677">Repeat</keyword>
<dbReference type="PANTHER" id="PTHR44227:SF3">
    <property type="entry name" value="PROTEIN O-MANNOSYL-TRANSFERASE TMTC4"/>
    <property type="match status" value="1"/>
</dbReference>
<name>A0A3A3FR08_9BURK</name>
<dbReference type="InterPro" id="IPR011990">
    <property type="entry name" value="TPR-like_helical_dom_sf"/>
</dbReference>
<evidence type="ECO:0000313" key="5">
    <source>
        <dbReference type="EMBL" id="RJF97664.1"/>
    </source>
</evidence>
<keyword evidence="2" id="KW-0802">TPR repeat</keyword>
<keyword evidence="4" id="KW-0732">Signal</keyword>
<dbReference type="SMART" id="SM00028">
    <property type="entry name" value="TPR"/>
    <property type="match status" value="5"/>
</dbReference>
<organism evidence="5 6">
    <name type="scientific">Noviherbaspirillum saxi</name>
    <dbReference type="NCBI Taxonomy" id="2320863"/>
    <lineage>
        <taxon>Bacteria</taxon>
        <taxon>Pseudomonadati</taxon>
        <taxon>Pseudomonadota</taxon>
        <taxon>Betaproteobacteria</taxon>
        <taxon>Burkholderiales</taxon>
        <taxon>Oxalobacteraceae</taxon>
        <taxon>Noviherbaspirillum</taxon>
    </lineage>
</organism>
<dbReference type="SUPFAM" id="SSF48452">
    <property type="entry name" value="TPR-like"/>
    <property type="match status" value="2"/>
</dbReference>
<reference evidence="6" key="1">
    <citation type="submission" date="2018-09" db="EMBL/GenBank/DDBJ databases">
        <authorList>
            <person name="Zhu H."/>
        </authorList>
    </citation>
    <scope>NUCLEOTIDE SEQUENCE [LARGE SCALE GENOMIC DNA]</scope>
    <source>
        <strain evidence="6">K1R23-30</strain>
    </source>
</reference>
<evidence type="ECO:0000256" key="1">
    <source>
        <dbReference type="ARBA" id="ARBA00022737"/>
    </source>
</evidence>
<dbReference type="AlphaFoldDB" id="A0A3A3FR08"/>
<feature type="signal peptide" evidence="4">
    <location>
        <begin position="1"/>
        <end position="25"/>
    </location>
</feature>
<keyword evidence="6" id="KW-1185">Reference proteome</keyword>
<accession>A0A3A3FR08</accession>
<sequence length="610" mass="67425">MISREYPLKNTLLIVTLPLVLSACAAVGPQPMPQSGSGAPATVTADNKTAGNPGAIARRPVSASADQKEEDALPSVALTEELLYKLLTSEIALQRGDWQSAYVTTLSAAQQTRDPRLAKRAAEIALSAKQADEALSAVRLWRSLAPNSEEAAQYYLSFVILSDNLAEAKPILEQRMQEARPQTRGLLAFQMQRLLARAKDKAAAFTLLEQVLAPYLDMTESHLALAQGAFAAGDNERARREAQLALKAKPDSEIAVLALAQVTPDKAEANRIIADFIAKNPKAREVRLAYARTLVEDKKYTAARAQFEALLKEQPQDLTALYALGVLEVQANELPAAEKHLTTYLNVLAANPDEERDPSQALLLLAQIAEERKDGEAVLKWLSQIEPGENYLNAQVKRAQVIAKRGDLIGARKVLHETPVNGEREQSQMVLAEAQLLRDANRLPDALDVLKTGLKKFPDNTDLLYDYAMIAEKSSQWEVMETALRKIMQLAPSNHHAYNALGYSLAERNIRLDEAYVLIEKALKLAPDDPFIMDSMGWIQFRLGKLKDAEASLRRAYELRPDVEIAAHLGEVLWVKGQKDDAQKLWRDAQTKDPQNDTLKSTLARLNVNL</sequence>
<evidence type="ECO:0000256" key="3">
    <source>
        <dbReference type="SAM" id="MobiDB-lite"/>
    </source>
</evidence>